<proteinExistence type="predicted"/>
<keyword evidence="2" id="KW-1185">Reference proteome</keyword>
<protein>
    <submittedName>
        <fullName evidence="1">Uncharacterized protein</fullName>
    </submittedName>
</protein>
<comment type="caution">
    <text evidence="1">The sequence shown here is derived from an EMBL/GenBank/DDBJ whole genome shotgun (WGS) entry which is preliminary data.</text>
</comment>
<name>A0A9D4LRG4_DREPO</name>
<reference evidence="1" key="2">
    <citation type="submission" date="2020-11" db="EMBL/GenBank/DDBJ databases">
        <authorList>
            <person name="McCartney M.A."/>
            <person name="Auch B."/>
            <person name="Kono T."/>
            <person name="Mallez S."/>
            <person name="Becker A."/>
            <person name="Gohl D.M."/>
            <person name="Silverstein K.A.T."/>
            <person name="Koren S."/>
            <person name="Bechman K.B."/>
            <person name="Herman A."/>
            <person name="Abrahante J.E."/>
            <person name="Garbe J."/>
        </authorList>
    </citation>
    <scope>NUCLEOTIDE SEQUENCE</scope>
    <source>
        <strain evidence="1">Duluth1</strain>
        <tissue evidence="1">Whole animal</tissue>
    </source>
</reference>
<evidence type="ECO:0000313" key="2">
    <source>
        <dbReference type="Proteomes" id="UP000828390"/>
    </source>
</evidence>
<accession>A0A9D4LRG4</accession>
<dbReference type="AlphaFoldDB" id="A0A9D4LRG4"/>
<evidence type="ECO:0000313" key="1">
    <source>
        <dbReference type="EMBL" id="KAH3862671.1"/>
    </source>
</evidence>
<dbReference type="Proteomes" id="UP000828390">
    <property type="component" value="Unassembled WGS sequence"/>
</dbReference>
<organism evidence="1 2">
    <name type="scientific">Dreissena polymorpha</name>
    <name type="common">Zebra mussel</name>
    <name type="synonym">Mytilus polymorpha</name>
    <dbReference type="NCBI Taxonomy" id="45954"/>
    <lineage>
        <taxon>Eukaryota</taxon>
        <taxon>Metazoa</taxon>
        <taxon>Spiralia</taxon>
        <taxon>Lophotrochozoa</taxon>
        <taxon>Mollusca</taxon>
        <taxon>Bivalvia</taxon>
        <taxon>Autobranchia</taxon>
        <taxon>Heteroconchia</taxon>
        <taxon>Euheterodonta</taxon>
        <taxon>Imparidentia</taxon>
        <taxon>Neoheterodontei</taxon>
        <taxon>Myida</taxon>
        <taxon>Dreissenoidea</taxon>
        <taxon>Dreissenidae</taxon>
        <taxon>Dreissena</taxon>
    </lineage>
</organism>
<sequence>MRDDDTEIIFQSGLLCAAESNLSTLLDYPSTFSSDGFDVNLPLACPGEQSCLENRVW</sequence>
<reference evidence="1" key="1">
    <citation type="journal article" date="2019" name="bioRxiv">
        <title>The Genome of the Zebra Mussel, Dreissena polymorpha: A Resource for Invasive Species Research.</title>
        <authorList>
            <person name="McCartney M.A."/>
            <person name="Auch B."/>
            <person name="Kono T."/>
            <person name="Mallez S."/>
            <person name="Zhang Y."/>
            <person name="Obille A."/>
            <person name="Becker A."/>
            <person name="Abrahante J.E."/>
            <person name="Garbe J."/>
            <person name="Badalamenti J.P."/>
            <person name="Herman A."/>
            <person name="Mangelson H."/>
            <person name="Liachko I."/>
            <person name="Sullivan S."/>
            <person name="Sone E.D."/>
            <person name="Koren S."/>
            <person name="Silverstein K.A.T."/>
            <person name="Beckman K.B."/>
            <person name="Gohl D.M."/>
        </authorList>
    </citation>
    <scope>NUCLEOTIDE SEQUENCE</scope>
    <source>
        <strain evidence="1">Duluth1</strain>
        <tissue evidence="1">Whole animal</tissue>
    </source>
</reference>
<dbReference type="EMBL" id="JAIWYP010000002">
    <property type="protein sequence ID" value="KAH3862671.1"/>
    <property type="molecule type" value="Genomic_DNA"/>
</dbReference>
<gene>
    <name evidence="1" type="ORF">DPMN_025644</name>
</gene>